<protein>
    <submittedName>
        <fullName evidence="2">LAME_0E07932g1_1</fullName>
    </submittedName>
</protein>
<feature type="compositionally biased region" description="Basic and acidic residues" evidence="1">
    <location>
        <begin position="72"/>
        <end position="82"/>
    </location>
</feature>
<dbReference type="AlphaFoldDB" id="A0A1G4JIL5"/>
<reference evidence="3" key="1">
    <citation type="submission" date="2016-03" db="EMBL/GenBank/DDBJ databases">
        <authorList>
            <person name="Devillers Hugo."/>
        </authorList>
    </citation>
    <scope>NUCLEOTIDE SEQUENCE [LARGE SCALE GENOMIC DNA]</scope>
</reference>
<keyword evidence="3" id="KW-1185">Reference proteome</keyword>
<dbReference type="Proteomes" id="UP000191144">
    <property type="component" value="Chromosome E"/>
</dbReference>
<dbReference type="OrthoDB" id="21292at2759"/>
<feature type="region of interest" description="Disordered" evidence="1">
    <location>
        <begin position="1"/>
        <end position="47"/>
    </location>
</feature>
<accession>A0A1G4JIL5</accession>
<evidence type="ECO:0000313" key="2">
    <source>
        <dbReference type="EMBL" id="SCU90298.1"/>
    </source>
</evidence>
<dbReference type="GO" id="GO:0045046">
    <property type="term" value="P:protein import into peroxisome membrane"/>
    <property type="evidence" value="ECO:0007669"/>
    <property type="project" value="TreeGrafter"/>
</dbReference>
<gene>
    <name evidence="2" type="ORF">LAME_0E07932G</name>
</gene>
<dbReference type="Pfam" id="PF04614">
    <property type="entry name" value="Pex19"/>
    <property type="match status" value="1"/>
</dbReference>
<feature type="compositionally biased region" description="Basic and acidic residues" evidence="1">
    <location>
        <begin position="17"/>
        <end position="35"/>
    </location>
</feature>
<dbReference type="GO" id="GO:0005778">
    <property type="term" value="C:peroxisomal membrane"/>
    <property type="evidence" value="ECO:0007669"/>
    <property type="project" value="TreeGrafter"/>
</dbReference>
<dbReference type="InterPro" id="IPR038322">
    <property type="entry name" value="Pex19_C_sf"/>
</dbReference>
<feature type="compositionally biased region" description="Acidic residues" evidence="1">
    <location>
        <begin position="1"/>
        <end position="16"/>
    </location>
</feature>
<dbReference type="EMBL" id="LT598481">
    <property type="protein sequence ID" value="SCU90298.1"/>
    <property type="molecule type" value="Genomic_DNA"/>
</dbReference>
<evidence type="ECO:0000256" key="1">
    <source>
        <dbReference type="SAM" id="MobiDB-lite"/>
    </source>
</evidence>
<dbReference type="Gene3D" id="1.20.120.900">
    <property type="entry name" value="Pex19, mPTS binding domain"/>
    <property type="match status" value="1"/>
</dbReference>
<dbReference type="GO" id="GO:0033328">
    <property type="term" value="F:peroxisome membrane targeting sequence binding"/>
    <property type="evidence" value="ECO:0007669"/>
    <property type="project" value="TreeGrafter"/>
</dbReference>
<sequence length="296" mass="32428">MGSNLDEYEDLDDLLEDASKLDEESPSEKVQRGETAKGPIGKNDSEMAEMIEDLQGDFAKLMRENGSGDSAEDSKTAEDFKKLLTALGKAGSTPQASENASTNSATPGQNGFKDIVSNTLERLKENGTKVDTHLMEEKKKGSSDDILSQLLGQLVDGADGDDEEGVENAIQSMLNQMSSKEVLYQPMKDMQTEFGSWMAANETLEEHADKIECYREQFALVNKIVGIYETEVYEDSAARDEIGELLDRLEQLGDSPVSKGFNSPDNAADLSKLLEMDGNENAGDLDKELQDTCQQQ</sequence>
<feature type="compositionally biased region" description="Polar residues" evidence="1">
    <location>
        <begin position="92"/>
        <end position="109"/>
    </location>
</feature>
<name>A0A1G4JIL5_9SACH</name>
<proteinExistence type="predicted"/>
<organism evidence="2 3">
    <name type="scientific">Lachancea meyersii CBS 8951</name>
    <dbReference type="NCBI Taxonomy" id="1266667"/>
    <lineage>
        <taxon>Eukaryota</taxon>
        <taxon>Fungi</taxon>
        <taxon>Dikarya</taxon>
        <taxon>Ascomycota</taxon>
        <taxon>Saccharomycotina</taxon>
        <taxon>Saccharomycetes</taxon>
        <taxon>Saccharomycetales</taxon>
        <taxon>Saccharomycetaceae</taxon>
        <taxon>Lachancea</taxon>
    </lineage>
</organism>
<dbReference type="PANTHER" id="PTHR12774">
    <property type="entry name" value="PEROXISOMAL BIOGENESIS FACTOR 19"/>
    <property type="match status" value="1"/>
</dbReference>
<evidence type="ECO:0000313" key="3">
    <source>
        <dbReference type="Proteomes" id="UP000191144"/>
    </source>
</evidence>
<feature type="region of interest" description="Disordered" evidence="1">
    <location>
        <begin position="60"/>
        <end position="111"/>
    </location>
</feature>
<dbReference type="InterPro" id="IPR006708">
    <property type="entry name" value="Pex19"/>
</dbReference>
<dbReference type="PANTHER" id="PTHR12774:SF2">
    <property type="entry name" value="PEROXISOMAL BIOGENESIS FACTOR 19"/>
    <property type="match status" value="1"/>
</dbReference>